<keyword evidence="3" id="KW-1185">Reference proteome</keyword>
<dbReference type="Proteomes" id="UP001196413">
    <property type="component" value="Unassembled WGS sequence"/>
</dbReference>
<feature type="region of interest" description="Disordered" evidence="1">
    <location>
        <begin position="1"/>
        <end position="69"/>
    </location>
</feature>
<feature type="compositionally biased region" description="Basic and acidic residues" evidence="1">
    <location>
        <begin position="41"/>
        <end position="51"/>
    </location>
</feature>
<comment type="caution">
    <text evidence="2">The sequence shown here is derived from an EMBL/GenBank/DDBJ whole genome shotgun (WGS) entry which is preliminary data.</text>
</comment>
<proteinExistence type="predicted"/>
<name>A0AAD5LXL6_PARTN</name>
<protein>
    <submittedName>
        <fullName evidence="2">Uncharacterized protein</fullName>
    </submittedName>
</protein>
<evidence type="ECO:0000256" key="1">
    <source>
        <dbReference type="SAM" id="MobiDB-lite"/>
    </source>
</evidence>
<dbReference type="EMBL" id="JAHQIW010000241">
    <property type="protein sequence ID" value="KAJ1346928.1"/>
    <property type="molecule type" value="Genomic_DNA"/>
</dbReference>
<dbReference type="AlphaFoldDB" id="A0AAD5LXL6"/>
<reference evidence="2" key="1">
    <citation type="submission" date="2021-06" db="EMBL/GenBank/DDBJ databases">
        <title>Parelaphostrongylus tenuis whole genome reference sequence.</title>
        <authorList>
            <person name="Garwood T.J."/>
            <person name="Larsen P.A."/>
            <person name="Fountain-Jones N.M."/>
            <person name="Garbe J.R."/>
            <person name="Macchietto M.G."/>
            <person name="Kania S.A."/>
            <person name="Gerhold R.W."/>
            <person name="Richards J.E."/>
            <person name="Wolf T.M."/>
        </authorList>
    </citation>
    <scope>NUCLEOTIDE SEQUENCE</scope>
    <source>
        <strain evidence="2">MNPRO001-30</strain>
        <tissue evidence="2">Meninges</tissue>
    </source>
</reference>
<feature type="compositionally biased region" description="Basic and acidic residues" evidence="1">
    <location>
        <begin position="1"/>
        <end position="14"/>
    </location>
</feature>
<evidence type="ECO:0000313" key="2">
    <source>
        <dbReference type="EMBL" id="KAJ1346928.1"/>
    </source>
</evidence>
<gene>
    <name evidence="2" type="ORF">KIN20_001858</name>
</gene>
<sequence>MAERREDPGTEKQRGGALHRPAGPENSQNEPLKSQFGVDSVEIRKTVEGKRPTPRSPTRNRCCSSLKGP</sequence>
<evidence type="ECO:0000313" key="3">
    <source>
        <dbReference type="Proteomes" id="UP001196413"/>
    </source>
</evidence>
<organism evidence="2 3">
    <name type="scientific">Parelaphostrongylus tenuis</name>
    <name type="common">Meningeal worm</name>
    <dbReference type="NCBI Taxonomy" id="148309"/>
    <lineage>
        <taxon>Eukaryota</taxon>
        <taxon>Metazoa</taxon>
        <taxon>Ecdysozoa</taxon>
        <taxon>Nematoda</taxon>
        <taxon>Chromadorea</taxon>
        <taxon>Rhabditida</taxon>
        <taxon>Rhabditina</taxon>
        <taxon>Rhabditomorpha</taxon>
        <taxon>Strongyloidea</taxon>
        <taxon>Metastrongylidae</taxon>
        <taxon>Parelaphostrongylus</taxon>
    </lineage>
</organism>
<accession>A0AAD5LXL6</accession>